<dbReference type="GO" id="GO:0005829">
    <property type="term" value="C:cytosol"/>
    <property type="evidence" value="ECO:0007669"/>
    <property type="project" value="TreeGrafter"/>
</dbReference>
<dbReference type="AlphaFoldDB" id="A0A140L9F2"/>
<dbReference type="Gene3D" id="2.30.30.40">
    <property type="entry name" value="SH3 Domains"/>
    <property type="match status" value="1"/>
</dbReference>
<dbReference type="PATRIC" id="fig|520762.4.peg.788"/>
<dbReference type="FunFam" id="2.40.50.180:FF:000002">
    <property type="entry name" value="Chemotaxis protein CheW"/>
    <property type="match status" value="1"/>
</dbReference>
<keyword evidence="3" id="KW-0963">Cytoplasm</keyword>
<feature type="domain" description="CheW-like" evidence="5">
    <location>
        <begin position="3"/>
        <end position="143"/>
    </location>
</feature>
<dbReference type="Proteomes" id="UP000070456">
    <property type="component" value="Unassembled WGS sequence"/>
</dbReference>
<dbReference type="Pfam" id="PF01584">
    <property type="entry name" value="CheW"/>
    <property type="match status" value="1"/>
</dbReference>
<dbReference type="GO" id="GO:0006935">
    <property type="term" value="P:chemotaxis"/>
    <property type="evidence" value="ECO:0007669"/>
    <property type="project" value="UniProtKB-KW"/>
</dbReference>
<comment type="caution">
    <text evidence="6">The sequence shown here is derived from an EMBL/GenBank/DDBJ whole genome shotgun (WGS) entry which is preliminary data.</text>
</comment>
<dbReference type="PANTHER" id="PTHR22617:SF23">
    <property type="entry name" value="CHEMOTAXIS PROTEIN CHEW"/>
    <property type="match status" value="1"/>
</dbReference>
<accession>A0A140L9F2</accession>
<evidence type="ECO:0000256" key="2">
    <source>
        <dbReference type="ARBA" id="ARBA00021483"/>
    </source>
</evidence>
<evidence type="ECO:0000256" key="1">
    <source>
        <dbReference type="ARBA" id="ARBA00004496"/>
    </source>
</evidence>
<dbReference type="PROSITE" id="PS50851">
    <property type="entry name" value="CHEW"/>
    <property type="match status" value="1"/>
</dbReference>
<sequence>MAEKQYVIFKLGNEEYGVDIMNVKEISEYKPSVKVPNTPKFVDGIINLRGDITPIINLKKRFNLEETEINSDTRIIVIHVKNRQVGFVVDEASQVLRLSEENIEQAPELIAGVDKKYITGVGKLKDRIVLLLNLEEVLSDDEKEKIQHIQQNI</sequence>
<dbReference type="OrthoDB" id="9794382at2"/>
<comment type="subcellular location">
    <subcellularLocation>
        <location evidence="1">Cytoplasm</location>
    </subcellularLocation>
</comment>
<dbReference type="InterPro" id="IPR036061">
    <property type="entry name" value="CheW-like_dom_sf"/>
</dbReference>
<gene>
    <name evidence="6" type="primary">cheW_1</name>
    <name evidence="6" type="ORF">AN619_07070</name>
</gene>
<keyword evidence="7" id="KW-1185">Reference proteome</keyword>
<proteinExistence type="predicted"/>
<dbReference type="InterPro" id="IPR039315">
    <property type="entry name" value="CheW"/>
</dbReference>
<evidence type="ECO:0000313" key="7">
    <source>
        <dbReference type="Proteomes" id="UP000070456"/>
    </source>
</evidence>
<dbReference type="PANTHER" id="PTHR22617">
    <property type="entry name" value="CHEMOTAXIS SENSOR HISTIDINE KINASE-RELATED"/>
    <property type="match status" value="1"/>
</dbReference>
<dbReference type="STRING" id="520762.AN619_07070"/>
<evidence type="ECO:0000256" key="3">
    <source>
        <dbReference type="ARBA" id="ARBA00022490"/>
    </source>
</evidence>
<evidence type="ECO:0000259" key="5">
    <source>
        <dbReference type="PROSITE" id="PS50851"/>
    </source>
</evidence>
<dbReference type="SMART" id="SM00260">
    <property type="entry name" value="CheW"/>
    <property type="match status" value="1"/>
</dbReference>
<evidence type="ECO:0000256" key="4">
    <source>
        <dbReference type="ARBA" id="ARBA00022500"/>
    </source>
</evidence>
<dbReference type="Gene3D" id="2.40.50.180">
    <property type="entry name" value="CheA-289, Domain 4"/>
    <property type="match status" value="1"/>
</dbReference>
<keyword evidence="4" id="KW-0145">Chemotaxis</keyword>
<dbReference type="GO" id="GO:0007165">
    <property type="term" value="P:signal transduction"/>
    <property type="evidence" value="ECO:0007669"/>
    <property type="project" value="InterPro"/>
</dbReference>
<protein>
    <recommendedName>
        <fullName evidence="2">Chemotaxis protein CheW</fullName>
    </recommendedName>
</protein>
<dbReference type="SUPFAM" id="SSF50341">
    <property type="entry name" value="CheW-like"/>
    <property type="match status" value="1"/>
</dbReference>
<dbReference type="CDD" id="cd00732">
    <property type="entry name" value="CheW"/>
    <property type="match status" value="1"/>
</dbReference>
<name>A0A140L9F2_9FIRM</name>
<dbReference type="RefSeq" id="WP_068555083.1">
    <property type="nucleotide sequence ID" value="NZ_LOEE01000019.1"/>
</dbReference>
<dbReference type="EMBL" id="LOEE01000019">
    <property type="protein sequence ID" value="KXG77177.1"/>
    <property type="molecule type" value="Genomic_DNA"/>
</dbReference>
<organism evidence="6 7">
    <name type="scientific">Thermotalea metallivorans</name>
    <dbReference type="NCBI Taxonomy" id="520762"/>
    <lineage>
        <taxon>Bacteria</taxon>
        <taxon>Bacillati</taxon>
        <taxon>Bacillota</taxon>
        <taxon>Clostridia</taxon>
        <taxon>Peptostreptococcales</taxon>
        <taxon>Thermotaleaceae</taxon>
        <taxon>Thermotalea</taxon>
    </lineage>
</organism>
<dbReference type="InterPro" id="IPR002545">
    <property type="entry name" value="CheW-lke_dom"/>
</dbReference>
<evidence type="ECO:0000313" key="6">
    <source>
        <dbReference type="EMBL" id="KXG77177.1"/>
    </source>
</evidence>
<reference evidence="6 7" key="1">
    <citation type="submission" date="2015-12" db="EMBL/GenBank/DDBJ databases">
        <title>Draft genome sequence of the thermoanaerobe Thermotalea metallivorans, an isolate from the runoff channel of the Great Artesian Basin, Australia.</title>
        <authorList>
            <person name="Patel B.K."/>
        </authorList>
    </citation>
    <scope>NUCLEOTIDE SEQUENCE [LARGE SCALE GENOMIC DNA]</scope>
    <source>
        <strain evidence="6 7">B2-1</strain>
    </source>
</reference>